<dbReference type="GO" id="GO:0006310">
    <property type="term" value="P:DNA recombination"/>
    <property type="evidence" value="ECO:0007669"/>
    <property type="project" value="UniProtKB-KW"/>
</dbReference>
<dbReference type="Pfam" id="PF00589">
    <property type="entry name" value="Phage_integrase"/>
    <property type="match status" value="1"/>
</dbReference>
<evidence type="ECO:0000256" key="1">
    <source>
        <dbReference type="ARBA" id="ARBA00023172"/>
    </source>
</evidence>
<dbReference type="RefSeq" id="WP_021388401.1">
    <property type="nucleotide sequence ID" value="NZ_AP025558.1"/>
</dbReference>
<dbReference type="SUPFAM" id="SSF56349">
    <property type="entry name" value="DNA breaking-rejoining enzymes"/>
    <property type="match status" value="1"/>
</dbReference>
<evidence type="ECO:0000259" key="2">
    <source>
        <dbReference type="PROSITE" id="PS51898"/>
    </source>
</evidence>
<dbReference type="PROSITE" id="PS51898">
    <property type="entry name" value="TYR_RECOMBINASE"/>
    <property type="match status" value="1"/>
</dbReference>
<dbReference type="InterPro" id="IPR011010">
    <property type="entry name" value="DNA_brk_join_enz"/>
</dbReference>
<keyword evidence="1" id="KW-0233">DNA recombination</keyword>
<dbReference type="AlphaFoldDB" id="A0A9P4DBR8"/>
<dbReference type="Gene3D" id="1.10.443.10">
    <property type="entry name" value="Intergrase catalytic core"/>
    <property type="match status" value="1"/>
</dbReference>
<evidence type="ECO:0000313" key="4">
    <source>
        <dbReference type="Proteomes" id="UP000879542"/>
    </source>
</evidence>
<reference evidence="3" key="2">
    <citation type="submission" date="2021-06" db="EMBL/GenBank/DDBJ databases">
        <authorList>
            <consortium name="NCBI Pathogen Detection Project"/>
        </authorList>
    </citation>
    <scope>NUCLEOTIDE SEQUENCE</scope>
    <source>
        <strain evidence="3">Clostridioides</strain>
    </source>
</reference>
<organism evidence="3 4">
    <name type="scientific">Clostridioides difficile</name>
    <name type="common">Peptoclostridium difficile</name>
    <dbReference type="NCBI Taxonomy" id="1496"/>
    <lineage>
        <taxon>Bacteria</taxon>
        <taxon>Bacillati</taxon>
        <taxon>Bacillota</taxon>
        <taxon>Clostridia</taxon>
        <taxon>Peptostreptococcales</taxon>
        <taxon>Peptostreptococcaceae</taxon>
        <taxon>Clostridioides</taxon>
    </lineage>
</organism>
<comment type="caution">
    <text evidence="3">The sequence shown here is derived from an EMBL/GenBank/DDBJ whole genome shotgun (WGS) entry which is preliminary data.</text>
</comment>
<sequence>MKDNPMQYIAIPKNKTIKKEIKVITLDEFNNILNLFNKGTYQYISLMVAFHTGMRKGEVAGLTWEDINLKTKTIDLYPPMIKKKKGDIELATPKSSSSYRTITIGDTLVKALKEHKKYQNENKLLFGEFYINNNFVCTKINGSPININSISTMCNGIIKKINTHFTFHSLRHTHATMLLEAGANIKAIQKRLGHSNIAVTMNTYSHVTETMKQETVDLFEKSIK</sequence>
<name>A0A9P4DBR8_CLODI</name>
<dbReference type="CDD" id="cd01189">
    <property type="entry name" value="INT_ICEBs1_C_like"/>
    <property type="match status" value="1"/>
</dbReference>
<dbReference type="PANTHER" id="PTHR30349">
    <property type="entry name" value="PHAGE INTEGRASE-RELATED"/>
    <property type="match status" value="1"/>
</dbReference>
<dbReference type="EMBL" id="DAEQIJ010000039">
    <property type="protein sequence ID" value="HBH2622169.1"/>
    <property type="molecule type" value="Genomic_DNA"/>
</dbReference>
<reference evidence="3" key="1">
    <citation type="journal article" date="2018" name="Genome Biol.">
        <title>SKESA: strategic k-mer extension for scrupulous assemblies.</title>
        <authorList>
            <person name="Souvorov A."/>
            <person name="Agarwala R."/>
            <person name="Lipman D.J."/>
        </authorList>
    </citation>
    <scope>NUCLEOTIDE SEQUENCE</scope>
    <source>
        <strain evidence="3">Clostridioides</strain>
    </source>
</reference>
<evidence type="ECO:0000313" key="3">
    <source>
        <dbReference type="EMBL" id="HBH2622169.1"/>
    </source>
</evidence>
<dbReference type="InterPro" id="IPR050090">
    <property type="entry name" value="Tyrosine_recombinase_XerCD"/>
</dbReference>
<dbReference type="PANTHER" id="PTHR30349:SF64">
    <property type="entry name" value="PROPHAGE INTEGRASE INTD-RELATED"/>
    <property type="match status" value="1"/>
</dbReference>
<dbReference type="InterPro" id="IPR002104">
    <property type="entry name" value="Integrase_catalytic"/>
</dbReference>
<accession>A0A9P4DBR8</accession>
<proteinExistence type="predicted"/>
<dbReference type="GO" id="GO:0003677">
    <property type="term" value="F:DNA binding"/>
    <property type="evidence" value="ECO:0007669"/>
    <property type="project" value="InterPro"/>
</dbReference>
<dbReference type="InterPro" id="IPR013762">
    <property type="entry name" value="Integrase-like_cat_sf"/>
</dbReference>
<protein>
    <submittedName>
        <fullName evidence="3">Site-specific integrase</fullName>
    </submittedName>
</protein>
<dbReference type="GO" id="GO:0015074">
    <property type="term" value="P:DNA integration"/>
    <property type="evidence" value="ECO:0007669"/>
    <property type="project" value="InterPro"/>
</dbReference>
<gene>
    <name evidence="3" type="ORF">KRQ00_003997</name>
</gene>
<feature type="domain" description="Tyr recombinase" evidence="2">
    <location>
        <begin position="19"/>
        <end position="217"/>
    </location>
</feature>
<dbReference type="Proteomes" id="UP000879542">
    <property type="component" value="Unassembled WGS sequence"/>
</dbReference>